<dbReference type="EMBL" id="CP034187">
    <property type="protein sequence ID" value="AZI45202.1"/>
    <property type="molecule type" value="Genomic_DNA"/>
</dbReference>
<dbReference type="KEGG" id="dph:EHF33_20020"/>
<dbReference type="RefSeq" id="WP_124875578.1">
    <property type="nucleotide sequence ID" value="NZ_CP034187.1"/>
</dbReference>
<reference evidence="1 2" key="1">
    <citation type="submission" date="2018-11" db="EMBL/GenBank/DDBJ databases">
        <title>Deinococcus shelandsis sp. nov., isolated from South Shetland Islands soil of Antarctica.</title>
        <authorList>
            <person name="Tian J."/>
        </authorList>
    </citation>
    <scope>NUCLEOTIDE SEQUENCE [LARGE SCALE GENOMIC DNA]</scope>
    <source>
        <strain evidence="1 2">S14-83T</strain>
        <plasmid evidence="1 2">unnamed3</plasmid>
    </source>
</reference>
<evidence type="ECO:0000313" key="2">
    <source>
        <dbReference type="Proteomes" id="UP000276417"/>
    </source>
</evidence>
<sequence length="342" mass="37534">MLNAEVGRQNENGTLDGEVVFSPDFLGRAGIQRHAEPTDSFTPVAWADGDAQRVQGLLWLDADEERPYPVLTVATSASVDEESASKVAVAACREHFMKLSVPSEVVAHVGDTWIAGRTLTPSLLIEPPDNGSASVLTVQTWPVSGPMTPTLLRYLLSTSFGQFQDVLQRAGVPLKPEFFPPPTTGAGDRSWLSTATLLDLVGDEWQWEESRQNEVRCGVTLTLRNEHAQPSRFPSAVESIPLTLAFYLRYVDDDETNYPALALRAHTQNGLAQGKLDRVVAHHLKRFELQIGQSLTVNVDPDGDLTIRQIVLCPEKPDPALVRHLIQTALQSLAFAAHEVVF</sequence>
<dbReference type="Proteomes" id="UP000276417">
    <property type="component" value="Plasmid unnamed3"/>
</dbReference>
<organism evidence="1 2">
    <name type="scientific">Deinococcus psychrotolerans</name>
    <dbReference type="NCBI Taxonomy" id="2489213"/>
    <lineage>
        <taxon>Bacteria</taxon>
        <taxon>Thermotogati</taxon>
        <taxon>Deinococcota</taxon>
        <taxon>Deinococci</taxon>
        <taxon>Deinococcales</taxon>
        <taxon>Deinococcaceae</taxon>
        <taxon>Deinococcus</taxon>
    </lineage>
</organism>
<accession>A0A3G8YIX9</accession>
<geneLocation type="plasmid" evidence="1 2">
    <name>unnamed3</name>
</geneLocation>
<dbReference type="AlphaFoldDB" id="A0A3G8YIX9"/>
<keyword evidence="2" id="KW-1185">Reference proteome</keyword>
<gene>
    <name evidence="1" type="ORF">EHF33_20020</name>
</gene>
<keyword evidence="1" id="KW-0614">Plasmid</keyword>
<name>A0A3G8YIX9_9DEIO</name>
<evidence type="ECO:0000313" key="1">
    <source>
        <dbReference type="EMBL" id="AZI45202.1"/>
    </source>
</evidence>
<protein>
    <submittedName>
        <fullName evidence="1">Uncharacterized protein</fullName>
    </submittedName>
</protein>
<proteinExistence type="predicted"/>